<reference evidence="2" key="2">
    <citation type="submission" date="2020-11" db="EMBL/GenBank/DDBJ databases">
        <authorList>
            <person name="McCartney M.A."/>
            <person name="Auch B."/>
            <person name="Kono T."/>
            <person name="Mallez S."/>
            <person name="Becker A."/>
            <person name="Gohl D.M."/>
            <person name="Silverstein K.A.T."/>
            <person name="Koren S."/>
            <person name="Bechman K.B."/>
            <person name="Herman A."/>
            <person name="Abrahante J.E."/>
            <person name="Garbe J."/>
        </authorList>
    </citation>
    <scope>NUCLEOTIDE SEQUENCE</scope>
    <source>
        <strain evidence="2">Duluth1</strain>
        <tissue evidence="2">Whole animal</tissue>
    </source>
</reference>
<gene>
    <name evidence="2" type="ORF">DPMN_132720</name>
</gene>
<proteinExistence type="predicted"/>
<dbReference type="EMBL" id="JAIWYP010000006">
    <property type="protein sequence ID" value="KAH3804435.1"/>
    <property type="molecule type" value="Genomic_DNA"/>
</dbReference>
<keyword evidence="3" id="KW-1185">Reference proteome</keyword>
<comment type="caution">
    <text evidence="2">The sequence shown here is derived from an EMBL/GenBank/DDBJ whole genome shotgun (WGS) entry which is preliminary data.</text>
</comment>
<feature type="compositionally biased region" description="Polar residues" evidence="1">
    <location>
        <begin position="14"/>
        <end position="23"/>
    </location>
</feature>
<dbReference type="Proteomes" id="UP000828390">
    <property type="component" value="Unassembled WGS sequence"/>
</dbReference>
<name>A0A9D4FX83_DREPO</name>
<evidence type="ECO:0000313" key="2">
    <source>
        <dbReference type="EMBL" id="KAH3804435.1"/>
    </source>
</evidence>
<accession>A0A9D4FX83</accession>
<feature type="compositionally biased region" description="Basic and acidic residues" evidence="1">
    <location>
        <begin position="1"/>
        <end position="13"/>
    </location>
</feature>
<dbReference type="AlphaFoldDB" id="A0A9D4FX83"/>
<evidence type="ECO:0000256" key="1">
    <source>
        <dbReference type="SAM" id="MobiDB-lite"/>
    </source>
</evidence>
<reference evidence="2" key="1">
    <citation type="journal article" date="2019" name="bioRxiv">
        <title>The Genome of the Zebra Mussel, Dreissena polymorpha: A Resource for Invasive Species Research.</title>
        <authorList>
            <person name="McCartney M.A."/>
            <person name="Auch B."/>
            <person name="Kono T."/>
            <person name="Mallez S."/>
            <person name="Zhang Y."/>
            <person name="Obille A."/>
            <person name="Becker A."/>
            <person name="Abrahante J.E."/>
            <person name="Garbe J."/>
            <person name="Badalamenti J.P."/>
            <person name="Herman A."/>
            <person name="Mangelson H."/>
            <person name="Liachko I."/>
            <person name="Sullivan S."/>
            <person name="Sone E.D."/>
            <person name="Koren S."/>
            <person name="Silverstein K.A.T."/>
            <person name="Beckman K.B."/>
            <person name="Gohl D.M."/>
        </authorList>
    </citation>
    <scope>NUCLEOTIDE SEQUENCE</scope>
    <source>
        <strain evidence="2">Duluth1</strain>
        <tissue evidence="2">Whole animal</tissue>
    </source>
</reference>
<evidence type="ECO:0000313" key="3">
    <source>
        <dbReference type="Proteomes" id="UP000828390"/>
    </source>
</evidence>
<sequence>MRAKGSERPKRNNSEVSNESMNDTSIIRSQLDCLELSLSGLRDEIKHILKKKTLKT</sequence>
<organism evidence="2 3">
    <name type="scientific">Dreissena polymorpha</name>
    <name type="common">Zebra mussel</name>
    <name type="synonym">Mytilus polymorpha</name>
    <dbReference type="NCBI Taxonomy" id="45954"/>
    <lineage>
        <taxon>Eukaryota</taxon>
        <taxon>Metazoa</taxon>
        <taxon>Spiralia</taxon>
        <taxon>Lophotrochozoa</taxon>
        <taxon>Mollusca</taxon>
        <taxon>Bivalvia</taxon>
        <taxon>Autobranchia</taxon>
        <taxon>Heteroconchia</taxon>
        <taxon>Euheterodonta</taxon>
        <taxon>Imparidentia</taxon>
        <taxon>Neoheterodontei</taxon>
        <taxon>Myida</taxon>
        <taxon>Dreissenoidea</taxon>
        <taxon>Dreissenidae</taxon>
        <taxon>Dreissena</taxon>
    </lineage>
</organism>
<feature type="region of interest" description="Disordered" evidence="1">
    <location>
        <begin position="1"/>
        <end position="23"/>
    </location>
</feature>
<protein>
    <submittedName>
        <fullName evidence="2">Uncharacterized protein</fullName>
    </submittedName>
</protein>